<dbReference type="Gene3D" id="3.40.50.150">
    <property type="entry name" value="Vaccinia Virus protein VP39"/>
    <property type="match status" value="2"/>
</dbReference>
<evidence type="ECO:0000256" key="1">
    <source>
        <dbReference type="ARBA" id="ARBA00022490"/>
    </source>
</evidence>
<feature type="domain" description="Methyltransferase small" evidence="6">
    <location>
        <begin position="204"/>
        <end position="373"/>
    </location>
</feature>
<accession>A0ABS4ZEZ6</accession>
<dbReference type="Proteomes" id="UP001519362">
    <property type="component" value="Unassembled WGS sequence"/>
</dbReference>
<feature type="domain" description="RlmG N-terminal" evidence="7">
    <location>
        <begin position="13"/>
        <end position="182"/>
    </location>
</feature>
<protein>
    <submittedName>
        <fullName evidence="8">16S rRNA (Guanine1207-N2)-methyltransferase</fullName>
        <ecNumber evidence="8">2.1.1.172</ecNumber>
    </submittedName>
</protein>
<evidence type="ECO:0000256" key="4">
    <source>
        <dbReference type="ARBA" id="ARBA00022679"/>
    </source>
</evidence>
<keyword evidence="1" id="KW-0963">Cytoplasm</keyword>
<dbReference type="EMBL" id="JAGIOL010000001">
    <property type="protein sequence ID" value="MBP2435834.1"/>
    <property type="molecule type" value="Genomic_DNA"/>
</dbReference>
<dbReference type="InterPro" id="IPR046977">
    <property type="entry name" value="RsmC/RlmG"/>
</dbReference>
<dbReference type="InterPro" id="IPR029063">
    <property type="entry name" value="SAM-dependent_MTases_sf"/>
</dbReference>
<organism evidence="8 9">
    <name type="scientific">Microbacterium amylolyticum</name>
    <dbReference type="NCBI Taxonomy" id="936337"/>
    <lineage>
        <taxon>Bacteria</taxon>
        <taxon>Bacillati</taxon>
        <taxon>Actinomycetota</taxon>
        <taxon>Actinomycetes</taxon>
        <taxon>Micrococcales</taxon>
        <taxon>Microbacteriaceae</taxon>
        <taxon>Microbacterium</taxon>
    </lineage>
</organism>
<dbReference type="CDD" id="cd02440">
    <property type="entry name" value="AdoMet_MTases"/>
    <property type="match status" value="1"/>
</dbReference>
<keyword evidence="9" id="KW-1185">Reference proteome</keyword>
<dbReference type="InterPro" id="IPR007848">
    <property type="entry name" value="Small_mtfrase_dom"/>
</dbReference>
<keyword evidence="4 8" id="KW-0808">Transferase</keyword>
<dbReference type="EC" id="2.1.1.172" evidence="8"/>
<evidence type="ECO:0000259" key="6">
    <source>
        <dbReference type="Pfam" id="PF05175"/>
    </source>
</evidence>
<name>A0ABS4ZEZ6_9MICO</name>
<keyword evidence="2" id="KW-0698">rRNA processing</keyword>
<dbReference type="SUPFAM" id="SSF53335">
    <property type="entry name" value="S-adenosyl-L-methionine-dependent methyltransferases"/>
    <property type="match status" value="1"/>
</dbReference>
<evidence type="ECO:0000313" key="8">
    <source>
        <dbReference type="EMBL" id="MBP2435834.1"/>
    </source>
</evidence>
<keyword evidence="3 8" id="KW-0489">Methyltransferase</keyword>
<dbReference type="Pfam" id="PF05175">
    <property type="entry name" value="MTS"/>
    <property type="match status" value="1"/>
</dbReference>
<proteinExistence type="predicted"/>
<dbReference type="PROSITE" id="PS00092">
    <property type="entry name" value="N6_MTASE"/>
    <property type="match status" value="1"/>
</dbReference>
<dbReference type="GO" id="GO:0052914">
    <property type="term" value="F:16S rRNA (guanine(1207)-N(2))-methyltransferase activity"/>
    <property type="evidence" value="ECO:0007669"/>
    <property type="project" value="UniProtKB-EC"/>
</dbReference>
<evidence type="ECO:0000313" key="9">
    <source>
        <dbReference type="Proteomes" id="UP001519362"/>
    </source>
</evidence>
<feature type="region of interest" description="Disordered" evidence="5">
    <location>
        <begin position="175"/>
        <end position="194"/>
    </location>
</feature>
<sequence length="378" mass="40663">MTLAEAYDAVAPTLRRWPDVEAHDLVAADQSDRLILREAEPFAVDTRDIVVIGDRYGALTLSLLAALPDVRVRLHQDLITGERALVRNAEVLGADPARITWHDLDDTLVRDATLVLLVLPRGLDALDEISAVIAASARDDVRVVAGGRVKHMTPSMNETLAAHFTAVHASRGASKSRVLHASRPTRPASERTWPRTRRHDDVGLTLVAHGAAFAGTSLDIGTRFLLEHLGQIPHTRDAIDLGCGTGALAAAYALARPGTRVIASDRSAAAVASARETMTANGVDDRVTVVRDDGLAQQPDASADLVLLNPPFHSGAAVTDAIAPRLFADAARVLRPGGELWTVWNSHLRYRPQLESIVGPTRQIARNRTFTITATTGR</sequence>
<dbReference type="PANTHER" id="PTHR47816:SF5">
    <property type="entry name" value="RIBOSOMAL RNA LARGE SUBUNIT METHYLTRANSFERASE G"/>
    <property type="match status" value="1"/>
</dbReference>
<dbReference type="InterPro" id="IPR002052">
    <property type="entry name" value="DNA_methylase_N6_adenine_CS"/>
</dbReference>
<dbReference type="PANTHER" id="PTHR47816">
    <property type="entry name" value="RIBOSOMAL RNA SMALL SUBUNIT METHYLTRANSFERASE C"/>
    <property type="match status" value="1"/>
</dbReference>
<evidence type="ECO:0000256" key="3">
    <source>
        <dbReference type="ARBA" id="ARBA00022603"/>
    </source>
</evidence>
<gene>
    <name evidence="8" type="ORF">JOF34_000420</name>
</gene>
<dbReference type="Pfam" id="PF26049">
    <property type="entry name" value="RLMG_N"/>
    <property type="match status" value="1"/>
</dbReference>
<evidence type="ECO:0000256" key="2">
    <source>
        <dbReference type="ARBA" id="ARBA00022552"/>
    </source>
</evidence>
<dbReference type="InterPro" id="IPR058679">
    <property type="entry name" value="RlmG_N"/>
</dbReference>
<evidence type="ECO:0000259" key="7">
    <source>
        <dbReference type="Pfam" id="PF26049"/>
    </source>
</evidence>
<dbReference type="RefSeq" id="WP_241245009.1">
    <property type="nucleotide sequence ID" value="NZ_CP049253.1"/>
</dbReference>
<evidence type="ECO:0000256" key="5">
    <source>
        <dbReference type="SAM" id="MobiDB-lite"/>
    </source>
</evidence>
<reference evidence="8 9" key="1">
    <citation type="submission" date="2021-03" db="EMBL/GenBank/DDBJ databases">
        <title>Sequencing the genomes of 1000 actinobacteria strains.</title>
        <authorList>
            <person name="Klenk H.-P."/>
        </authorList>
    </citation>
    <scope>NUCLEOTIDE SEQUENCE [LARGE SCALE GENOMIC DNA]</scope>
    <source>
        <strain evidence="8 9">DSM 24221</strain>
    </source>
</reference>
<comment type="caution">
    <text evidence="8">The sequence shown here is derived from an EMBL/GenBank/DDBJ whole genome shotgun (WGS) entry which is preliminary data.</text>
</comment>